<dbReference type="PANTHER" id="PTHR13799:SF14">
    <property type="entry name" value="GTP CYCLOHYDROLASE 1 TYPE 2 HOMOLOG"/>
    <property type="match status" value="1"/>
</dbReference>
<feature type="binding site" evidence="4">
    <location>
        <position position="68"/>
    </location>
    <ligand>
        <name>a divalent metal cation</name>
        <dbReference type="ChEBI" id="CHEBI:60240"/>
        <label>1</label>
    </ligand>
</feature>
<evidence type="ECO:0000256" key="1">
    <source>
        <dbReference type="ARBA" id="ARBA00006964"/>
    </source>
</evidence>
<comment type="similarity">
    <text evidence="1">Belongs to the GTP cyclohydrolase I type 2/NIF3 family.</text>
</comment>
<name>A0A1Q6R618_9FIRM</name>
<dbReference type="GO" id="GO:0046872">
    <property type="term" value="F:metal ion binding"/>
    <property type="evidence" value="ECO:0007669"/>
    <property type="project" value="UniProtKB-KW"/>
</dbReference>
<dbReference type="AlphaFoldDB" id="A0A1Q6R618"/>
<evidence type="ECO:0000256" key="3">
    <source>
        <dbReference type="ARBA" id="ARBA00022723"/>
    </source>
</evidence>
<dbReference type="EMBL" id="MNTG01000027">
    <property type="protein sequence ID" value="OLA37811.1"/>
    <property type="molecule type" value="Genomic_DNA"/>
</dbReference>
<proteinExistence type="inferred from homology"/>
<accession>A0A1Q6R618</accession>
<dbReference type="NCBIfam" id="TIGR00486">
    <property type="entry name" value="YbgI_SA1388"/>
    <property type="match status" value="1"/>
</dbReference>
<dbReference type="GO" id="GO:0005737">
    <property type="term" value="C:cytoplasm"/>
    <property type="evidence" value="ECO:0007669"/>
    <property type="project" value="TreeGrafter"/>
</dbReference>
<reference evidence="5 6" key="1">
    <citation type="journal article" date="2016" name="Nat. Biotechnol.">
        <title>Measurement of bacterial replication rates in microbial communities.</title>
        <authorList>
            <person name="Brown C.T."/>
            <person name="Olm M.R."/>
            <person name="Thomas B.C."/>
            <person name="Banfield J.F."/>
        </authorList>
    </citation>
    <scope>NUCLEOTIDE SEQUENCE [LARGE SCALE GENOMIC DNA]</scope>
    <source>
        <strain evidence="5">46_33</strain>
    </source>
</reference>
<sequence>MASVVTVNNIINLLDEMAPPELAESWDNVGLMLGRRNKPVRRLLLALDMTQETVTQALAKKADMLITHHPAIFHKLGNVTDADWQQELLLQLAENGVAVYSAHTNLDCVANGVNSVLAKRLRLQDADVLDTVSGLGRIGELAQPSKLHDFAVFVKKALQADYLTVGDAGRKVKRVAVCGGAGADLIGLALAQGADTLVTGDVKYHEAQQAVFSGLNIIDAGHQPTELPVLDDLADRLSLRFTEKHWDVAIQVARETLLLKHI</sequence>
<feature type="binding site" evidence="4">
    <location>
        <position position="222"/>
    </location>
    <ligand>
        <name>a divalent metal cation</name>
        <dbReference type="ChEBI" id="CHEBI:60240"/>
        <label>1</label>
    </ligand>
</feature>
<evidence type="ECO:0000313" key="5">
    <source>
        <dbReference type="EMBL" id="OLA37811.1"/>
    </source>
</evidence>
<dbReference type="RefSeq" id="WP_303679784.1">
    <property type="nucleotide sequence ID" value="NZ_DAWEJP010000002.1"/>
</dbReference>
<evidence type="ECO:0000313" key="6">
    <source>
        <dbReference type="Proteomes" id="UP000186777"/>
    </source>
</evidence>
<feature type="binding site" evidence="4">
    <location>
        <position position="107"/>
    </location>
    <ligand>
        <name>a divalent metal cation</name>
        <dbReference type="ChEBI" id="CHEBI:60240"/>
        <label>1</label>
    </ligand>
</feature>
<dbReference type="Gene3D" id="3.40.1390.30">
    <property type="entry name" value="NIF3 (NGG1p interacting factor 3)-like"/>
    <property type="match status" value="2"/>
</dbReference>
<feature type="binding site" evidence="4">
    <location>
        <position position="69"/>
    </location>
    <ligand>
        <name>a divalent metal cation</name>
        <dbReference type="ChEBI" id="CHEBI:60240"/>
        <label>1</label>
    </ligand>
</feature>
<protein>
    <recommendedName>
        <fullName evidence="2">GTP cyclohydrolase 1 type 2 homolog</fullName>
    </recommendedName>
</protein>
<organism evidence="5 6">
    <name type="scientific">Phascolarctobacterium succinatutens</name>
    <dbReference type="NCBI Taxonomy" id="626940"/>
    <lineage>
        <taxon>Bacteria</taxon>
        <taxon>Bacillati</taxon>
        <taxon>Bacillota</taxon>
        <taxon>Negativicutes</taxon>
        <taxon>Acidaminococcales</taxon>
        <taxon>Acidaminococcaceae</taxon>
        <taxon>Phascolarctobacterium</taxon>
    </lineage>
</organism>
<dbReference type="STRING" id="626940.BHW43_05305"/>
<dbReference type="Pfam" id="PF01784">
    <property type="entry name" value="DUF34_NIF3"/>
    <property type="match status" value="1"/>
</dbReference>
<dbReference type="FunFam" id="3.40.1390.30:FF:000001">
    <property type="entry name" value="GTP cyclohydrolase 1 type 2"/>
    <property type="match status" value="1"/>
</dbReference>
<dbReference type="PANTHER" id="PTHR13799">
    <property type="entry name" value="NGG1 INTERACTING FACTOR 3"/>
    <property type="match status" value="1"/>
</dbReference>
<dbReference type="InterPro" id="IPR002678">
    <property type="entry name" value="DUF34/NIF3"/>
</dbReference>
<dbReference type="Proteomes" id="UP000186777">
    <property type="component" value="Unassembled WGS sequence"/>
</dbReference>
<feature type="binding site" evidence="4">
    <location>
        <position position="226"/>
    </location>
    <ligand>
        <name>a divalent metal cation</name>
        <dbReference type="ChEBI" id="CHEBI:60240"/>
        <label>1</label>
    </ligand>
</feature>
<dbReference type="InterPro" id="IPR036069">
    <property type="entry name" value="DUF34/NIF3_sf"/>
</dbReference>
<comment type="caution">
    <text evidence="5">The sequence shown here is derived from an EMBL/GenBank/DDBJ whole genome shotgun (WGS) entry which is preliminary data.</text>
</comment>
<evidence type="ECO:0000256" key="4">
    <source>
        <dbReference type="PIRSR" id="PIRSR602678-1"/>
    </source>
</evidence>
<dbReference type="SUPFAM" id="SSF102705">
    <property type="entry name" value="NIF3 (NGG1p interacting factor 3)-like"/>
    <property type="match status" value="1"/>
</dbReference>
<keyword evidence="3 4" id="KW-0479">Metal-binding</keyword>
<gene>
    <name evidence="5" type="ORF">BHW43_05305</name>
</gene>
<evidence type="ECO:0000256" key="2">
    <source>
        <dbReference type="ARBA" id="ARBA00022112"/>
    </source>
</evidence>